<dbReference type="GO" id="GO:0004222">
    <property type="term" value="F:metalloendopeptidase activity"/>
    <property type="evidence" value="ECO:0007669"/>
    <property type="project" value="InterPro"/>
</dbReference>
<feature type="binding site" evidence="5">
    <location>
        <position position="299"/>
    </location>
    <ligand>
        <name>Zn(2+)</name>
        <dbReference type="ChEBI" id="CHEBI:29105"/>
        <note>catalytic</note>
    </ligand>
</feature>
<keyword evidence="2" id="KW-0378">Hydrolase</keyword>
<feature type="active site" evidence="5">
    <location>
        <position position="300"/>
    </location>
</feature>
<organism evidence="8">
    <name type="scientific">Hyalomma excavatum</name>
    <dbReference type="NCBI Taxonomy" id="257692"/>
    <lineage>
        <taxon>Eukaryota</taxon>
        <taxon>Metazoa</taxon>
        <taxon>Ecdysozoa</taxon>
        <taxon>Arthropoda</taxon>
        <taxon>Chelicerata</taxon>
        <taxon>Arachnida</taxon>
        <taxon>Acari</taxon>
        <taxon>Parasitiformes</taxon>
        <taxon>Ixodida</taxon>
        <taxon>Ixodoidea</taxon>
        <taxon>Ixodidae</taxon>
        <taxon>Hyalomminae</taxon>
        <taxon>Hyalomma</taxon>
    </lineage>
</organism>
<evidence type="ECO:0000256" key="4">
    <source>
        <dbReference type="ARBA" id="ARBA00023049"/>
    </source>
</evidence>
<dbReference type="InterPro" id="IPR024079">
    <property type="entry name" value="MetalloPept_cat_dom_sf"/>
</dbReference>
<dbReference type="PANTHER" id="PTHR11905">
    <property type="entry name" value="ADAM A DISINTEGRIN AND METALLOPROTEASE DOMAIN"/>
    <property type="match status" value="1"/>
</dbReference>
<keyword evidence="5" id="KW-0479">Metal-binding</keyword>
<dbReference type="CDD" id="cd04272">
    <property type="entry name" value="ZnMc_salivary_gland_MPs"/>
    <property type="match status" value="1"/>
</dbReference>
<feature type="compositionally biased region" description="Low complexity" evidence="6">
    <location>
        <begin position="478"/>
        <end position="487"/>
    </location>
</feature>
<feature type="binding site" evidence="5">
    <location>
        <position position="303"/>
    </location>
    <ligand>
        <name>Zn(2+)</name>
        <dbReference type="ChEBI" id="CHEBI:29105"/>
        <note>catalytic</note>
    </ligand>
</feature>
<dbReference type="InterPro" id="IPR034030">
    <property type="entry name" value="ZnMc_salivary_gland_MPs"/>
</dbReference>
<evidence type="ECO:0000256" key="6">
    <source>
        <dbReference type="SAM" id="MobiDB-lite"/>
    </source>
</evidence>
<sequence>QEPRLVYPRLLEERSADGRMVMHLHDQLTLSLRKASVAARNFRVLEHEDGHEITHFFDGRDLQENLHEDEKQFATVHVTRKEDGIEVEGVVGPHHRIEPMPGMERSDEGLIPHMIHEIEKKEMVDIERAIPEKDAWTVNERAYGAQTVPKEVTVELFIVSDWPHYKHFNTTVKLIQYLCVHINSVNMRYADTSEPKVSFLLMGVEKDPFSTYRKGSEAQMESSASLDGFRVYADNRRYEYGYPDVVYLMTGYDVYSEEGGQKSTNTLGIGFVGGLCTIFFVALGEDSAGRFSGMHTLTHEAAHVLGAAHDQSSPKSWITGDPGSLTCPWSAGHIMSYVDGGTRHHRFSECSLRQIRNLVRLRGESCWEMSKSRHGHTEKGRYPGMEVAPDEFCKSVFPNEKNVSADMNSDRMSECMVKCQYPVVKQYCFSYRRCSTYTAIKYTYEHALDFMHCARDKVCVRGVCGGTAINITQRPVTTTTTTTTTTTESTAPSGGDTTECRCDCSTTTPATAYPARPSTPSWTPWRTTRWPNRWRGIRRTGRK</sequence>
<keyword evidence="4 8" id="KW-0482">Metalloprotease</keyword>
<dbReference type="Gene3D" id="3.40.390.10">
    <property type="entry name" value="Collagenase (Catalytic Domain)"/>
    <property type="match status" value="1"/>
</dbReference>
<reference evidence="8" key="1">
    <citation type="journal article" date="2017" name="Ticks Tick Borne Dis.">
        <title>An insight into the sialome of Hyalomma excavatum.</title>
        <authorList>
            <person name="Ribeiro J.M."/>
            <person name="Slovak M."/>
            <person name="Francischetti I.M."/>
        </authorList>
    </citation>
    <scope>NUCLEOTIDE SEQUENCE</scope>
    <source>
        <strain evidence="8">Samish</strain>
        <tissue evidence="8">Salivary glands</tissue>
    </source>
</reference>
<feature type="non-terminal residue" evidence="8">
    <location>
        <position position="1"/>
    </location>
</feature>
<feature type="domain" description="Peptidase M12B" evidence="7">
    <location>
        <begin position="152"/>
        <end position="371"/>
    </location>
</feature>
<feature type="region of interest" description="Disordered" evidence="6">
    <location>
        <begin position="478"/>
        <end position="497"/>
    </location>
</feature>
<keyword evidence="3 5" id="KW-0862">Zinc</keyword>
<accession>A0A131XHA0</accession>
<evidence type="ECO:0000256" key="1">
    <source>
        <dbReference type="ARBA" id="ARBA00022670"/>
    </source>
</evidence>
<name>A0A131XHA0_9ACAR</name>
<dbReference type="GO" id="GO:0006509">
    <property type="term" value="P:membrane protein ectodomain proteolysis"/>
    <property type="evidence" value="ECO:0007669"/>
    <property type="project" value="TreeGrafter"/>
</dbReference>
<protein>
    <submittedName>
        <fullName evidence="8">Putative salivary gland metalloprotease</fullName>
    </submittedName>
</protein>
<evidence type="ECO:0000256" key="5">
    <source>
        <dbReference type="PROSITE-ProRule" id="PRU00276"/>
    </source>
</evidence>
<keyword evidence="1 8" id="KW-0645">Protease</keyword>
<evidence type="ECO:0000313" key="8">
    <source>
        <dbReference type="EMBL" id="JAP66419.1"/>
    </source>
</evidence>
<evidence type="ECO:0000259" key="7">
    <source>
        <dbReference type="PROSITE" id="PS50215"/>
    </source>
</evidence>
<dbReference type="EMBL" id="GEFH01002162">
    <property type="protein sequence ID" value="JAP66419.1"/>
    <property type="molecule type" value="mRNA"/>
</dbReference>
<feature type="binding site" evidence="5">
    <location>
        <position position="309"/>
    </location>
    <ligand>
        <name>Zn(2+)</name>
        <dbReference type="ChEBI" id="CHEBI:29105"/>
        <note>catalytic</note>
    </ligand>
</feature>
<dbReference type="PROSITE" id="PS50215">
    <property type="entry name" value="ADAM_MEPRO"/>
    <property type="match status" value="1"/>
</dbReference>
<dbReference type="AlphaFoldDB" id="A0A131XHA0"/>
<dbReference type="PANTHER" id="PTHR11905:SF159">
    <property type="entry name" value="ADAM METALLOPROTEASE"/>
    <property type="match status" value="1"/>
</dbReference>
<evidence type="ECO:0000256" key="2">
    <source>
        <dbReference type="ARBA" id="ARBA00022801"/>
    </source>
</evidence>
<dbReference type="Pfam" id="PF13688">
    <property type="entry name" value="Reprolysin_5"/>
    <property type="match status" value="1"/>
</dbReference>
<comment type="caution">
    <text evidence="5">Lacks conserved residue(s) required for the propagation of feature annotation.</text>
</comment>
<dbReference type="InterPro" id="IPR001590">
    <property type="entry name" value="Peptidase_M12B"/>
</dbReference>
<dbReference type="GO" id="GO:0046872">
    <property type="term" value="F:metal ion binding"/>
    <property type="evidence" value="ECO:0007669"/>
    <property type="project" value="UniProtKB-KW"/>
</dbReference>
<evidence type="ECO:0000256" key="3">
    <source>
        <dbReference type="ARBA" id="ARBA00022833"/>
    </source>
</evidence>
<proteinExistence type="evidence at transcript level"/>
<dbReference type="SUPFAM" id="SSF55486">
    <property type="entry name" value="Metalloproteases ('zincins'), catalytic domain"/>
    <property type="match status" value="1"/>
</dbReference>